<protein>
    <submittedName>
        <fullName evidence="1">Mediator of RNA polymerase II transcription subunit 13</fullName>
    </submittedName>
</protein>
<dbReference type="AlphaFoldDB" id="A0ABD1S3K2"/>
<evidence type="ECO:0000313" key="1">
    <source>
        <dbReference type="EMBL" id="KAL2493854.1"/>
    </source>
</evidence>
<name>A0ABD1S3K2_9LAMI</name>
<gene>
    <name evidence="1" type="ORF">Fot_37611</name>
</gene>
<evidence type="ECO:0000313" key="2">
    <source>
        <dbReference type="Proteomes" id="UP001604277"/>
    </source>
</evidence>
<reference evidence="2" key="1">
    <citation type="submission" date="2024-07" db="EMBL/GenBank/DDBJ databases">
        <title>Two chromosome-level genome assemblies of Korean endemic species Abeliophyllum distichum and Forsythia ovata (Oleaceae).</title>
        <authorList>
            <person name="Jang H."/>
        </authorList>
    </citation>
    <scope>NUCLEOTIDE SEQUENCE [LARGE SCALE GENOMIC DNA]</scope>
</reference>
<keyword evidence="2" id="KW-1185">Reference proteome</keyword>
<dbReference type="Proteomes" id="UP001604277">
    <property type="component" value="Unassembled WGS sequence"/>
</dbReference>
<accession>A0ABD1S3K2</accession>
<organism evidence="1 2">
    <name type="scientific">Forsythia ovata</name>
    <dbReference type="NCBI Taxonomy" id="205694"/>
    <lineage>
        <taxon>Eukaryota</taxon>
        <taxon>Viridiplantae</taxon>
        <taxon>Streptophyta</taxon>
        <taxon>Embryophyta</taxon>
        <taxon>Tracheophyta</taxon>
        <taxon>Spermatophyta</taxon>
        <taxon>Magnoliopsida</taxon>
        <taxon>eudicotyledons</taxon>
        <taxon>Gunneridae</taxon>
        <taxon>Pentapetalae</taxon>
        <taxon>asterids</taxon>
        <taxon>lamiids</taxon>
        <taxon>Lamiales</taxon>
        <taxon>Oleaceae</taxon>
        <taxon>Forsythieae</taxon>
        <taxon>Forsythia</taxon>
    </lineage>
</organism>
<proteinExistence type="predicted"/>
<sequence>MIFGDVFSRYHPFTLSEELFRKVQPVVEFVFAITEEAFFVHAIIYAKHVRVLSIGDVERILGHYSKRDDRTPDSGLEIATFVIQLLLMQYAMRTKCLHTIIPLGYL</sequence>
<dbReference type="EMBL" id="JBFOLJ010000011">
    <property type="protein sequence ID" value="KAL2493854.1"/>
    <property type="molecule type" value="Genomic_DNA"/>
</dbReference>
<comment type="caution">
    <text evidence="1">The sequence shown here is derived from an EMBL/GenBank/DDBJ whole genome shotgun (WGS) entry which is preliminary data.</text>
</comment>